<dbReference type="GeneID" id="93259834"/>
<reference evidence="5" key="1">
    <citation type="submission" date="2016-01" db="EMBL/GenBank/DDBJ databases">
        <authorList>
            <person name="Mitreva M."/>
            <person name="Pepin K.H."/>
            <person name="Mihindukulasuriya K.A."/>
            <person name="Fulton R."/>
            <person name="Fronick C."/>
            <person name="O'Laughlin M."/>
            <person name="Miner T."/>
            <person name="Herter B."/>
            <person name="Rosa B.A."/>
            <person name="Cordes M."/>
            <person name="Tomlinson C."/>
            <person name="Wollam A."/>
            <person name="Palsikar V.B."/>
            <person name="Mardis E.R."/>
            <person name="Wilson R.K."/>
        </authorList>
    </citation>
    <scope>NUCLEOTIDE SEQUENCE [LARGE SCALE GENOMIC DNA]</scope>
    <source>
        <strain evidence="5">GED7749B</strain>
    </source>
</reference>
<feature type="domain" description="N-acetyltransferase" evidence="3">
    <location>
        <begin position="5"/>
        <end position="161"/>
    </location>
</feature>
<evidence type="ECO:0000313" key="5">
    <source>
        <dbReference type="Proteomes" id="UP000070376"/>
    </source>
</evidence>
<dbReference type="PANTHER" id="PTHR43072:SF23">
    <property type="entry name" value="UPF0039 PROTEIN C11D3.02C"/>
    <property type="match status" value="1"/>
</dbReference>
<keyword evidence="2" id="KW-0012">Acyltransferase</keyword>
<proteinExistence type="predicted"/>
<dbReference type="PROSITE" id="PS51186">
    <property type="entry name" value="GNAT"/>
    <property type="match status" value="1"/>
</dbReference>
<evidence type="ECO:0000313" key="4">
    <source>
        <dbReference type="EMBL" id="KWZ82398.1"/>
    </source>
</evidence>
<dbReference type="Gene3D" id="3.40.630.30">
    <property type="match status" value="1"/>
</dbReference>
<dbReference type="CDD" id="cd04301">
    <property type="entry name" value="NAT_SF"/>
    <property type="match status" value="1"/>
</dbReference>
<dbReference type="GO" id="GO:0016747">
    <property type="term" value="F:acyltransferase activity, transferring groups other than amino-acyl groups"/>
    <property type="evidence" value="ECO:0007669"/>
    <property type="project" value="InterPro"/>
</dbReference>
<dbReference type="InterPro" id="IPR000182">
    <property type="entry name" value="GNAT_dom"/>
</dbReference>
<accession>A0A133KS95</accession>
<comment type="caution">
    <text evidence="4">The sequence shown here is derived from an EMBL/GenBank/DDBJ whole genome shotgun (WGS) entry which is preliminary data.</text>
</comment>
<evidence type="ECO:0000259" key="3">
    <source>
        <dbReference type="PROSITE" id="PS51186"/>
    </source>
</evidence>
<dbReference type="InterPro" id="IPR016181">
    <property type="entry name" value="Acyl_CoA_acyltransferase"/>
</dbReference>
<gene>
    <name evidence="4" type="ORF">HMPREF3213_01786</name>
</gene>
<dbReference type="Pfam" id="PF00583">
    <property type="entry name" value="Acetyltransf_1"/>
    <property type="match status" value="1"/>
</dbReference>
<evidence type="ECO:0000256" key="1">
    <source>
        <dbReference type="ARBA" id="ARBA00022679"/>
    </source>
</evidence>
<dbReference type="PATRIC" id="fig|1398.22.peg.1792"/>
<dbReference type="RefSeq" id="WP_017550413.1">
    <property type="nucleotide sequence ID" value="NZ_KQ955836.1"/>
</dbReference>
<dbReference type="Proteomes" id="UP000070376">
    <property type="component" value="Unassembled WGS sequence"/>
</dbReference>
<organism evidence="4 5">
    <name type="scientific">Heyndrickxia coagulans</name>
    <name type="common">Weizmannia coagulans</name>
    <dbReference type="NCBI Taxonomy" id="1398"/>
    <lineage>
        <taxon>Bacteria</taxon>
        <taxon>Bacillati</taxon>
        <taxon>Bacillota</taxon>
        <taxon>Bacilli</taxon>
        <taxon>Bacillales</taxon>
        <taxon>Bacillaceae</taxon>
        <taxon>Heyndrickxia</taxon>
    </lineage>
</organism>
<dbReference type="AlphaFoldDB" id="A0A133KS95"/>
<evidence type="ECO:0000256" key="2">
    <source>
        <dbReference type="ARBA" id="ARBA00023315"/>
    </source>
</evidence>
<protein>
    <submittedName>
        <fullName evidence="4">Acetyltransferase, GNAT family</fullName>
    </submittedName>
</protein>
<name>A0A133KS95_HEYCO</name>
<dbReference type="EMBL" id="LRPN01000058">
    <property type="protein sequence ID" value="KWZ82398.1"/>
    <property type="molecule type" value="Genomic_DNA"/>
</dbReference>
<dbReference type="SUPFAM" id="SSF55729">
    <property type="entry name" value="Acyl-CoA N-acyltransferases (Nat)"/>
    <property type="match status" value="1"/>
</dbReference>
<sequence length="169" mass="18811">MIQHGLIRNATEEDLQEVLDIYNACIGNGIITADTVPVTVEEKLPWFKAHHPDSRPLWVLEADGEIAAWISLSDFYGRPAYQPTAEVSIYVSEKWRGKGAGKHLLGKMLEACPKLGVETLLGFIFSENKASLKLFASFGFETWGHLKEVAVLDGRMHDLIITGKKIQGF</sequence>
<dbReference type="PANTHER" id="PTHR43072">
    <property type="entry name" value="N-ACETYLTRANSFERASE"/>
    <property type="match status" value="1"/>
</dbReference>
<keyword evidence="1 4" id="KW-0808">Transferase</keyword>